<proteinExistence type="predicted"/>
<dbReference type="InterPro" id="IPR039422">
    <property type="entry name" value="MarR/SlyA-like"/>
</dbReference>
<evidence type="ECO:0000313" key="2">
    <source>
        <dbReference type="EMBL" id="ATB40702.1"/>
    </source>
</evidence>
<gene>
    <name evidence="2" type="ORF">CYFUS_006158</name>
</gene>
<feature type="domain" description="HTH marR-type" evidence="1">
    <location>
        <begin position="50"/>
        <end position="150"/>
    </location>
</feature>
<name>A0A250JB49_9BACT</name>
<dbReference type="EMBL" id="CP022098">
    <property type="protein sequence ID" value="ATB40702.1"/>
    <property type="molecule type" value="Genomic_DNA"/>
</dbReference>
<dbReference type="SMART" id="SM00347">
    <property type="entry name" value="HTH_MARR"/>
    <property type="match status" value="1"/>
</dbReference>
<dbReference type="PANTHER" id="PTHR33164">
    <property type="entry name" value="TRANSCRIPTIONAL REGULATOR, MARR FAMILY"/>
    <property type="match status" value="1"/>
</dbReference>
<dbReference type="SUPFAM" id="SSF46785">
    <property type="entry name" value="Winged helix' DNA-binding domain"/>
    <property type="match status" value="1"/>
</dbReference>
<dbReference type="GO" id="GO:0003700">
    <property type="term" value="F:DNA-binding transcription factor activity"/>
    <property type="evidence" value="ECO:0007669"/>
    <property type="project" value="InterPro"/>
</dbReference>
<reference evidence="2 3" key="1">
    <citation type="submission" date="2017-06" db="EMBL/GenBank/DDBJ databases">
        <title>Sequencing and comparative analysis of myxobacterial genomes.</title>
        <authorList>
            <person name="Rupp O."/>
            <person name="Goesmann A."/>
            <person name="Sogaard-Andersen L."/>
        </authorList>
    </citation>
    <scope>NUCLEOTIDE SEQUENCE [LARGE SCALE GENOMIC DNA]</scope>
    <source>
        <strain evidence="2 3">DSM 52655</strain>
    </source>
</reference>
<dbReference type="AlphaFoldDB" id="A0A250JB49"/>
<evidence type="ECO:0000259" key="1">
    <source>
        <dbReference type="SMART" id="SM00347"/>
    </source>
</evidence>
<protein>
    <submittedName>
        <fullName evidence="2">Transcriptional regulator</fullName>
    </submittedName>
</protein>
<dbReference type="InterPro" id="IPR036390">
    <property type="entry name" value="WH_DNA-bd_sf"/>
</dbReference>
<dbReference type="Pfam" id="PF12802">
    <property type="entry name" value="MarR_2"/>
    <property type="match status" value="1"/>
</dbReference>
<dbReference type="GO" id="GO:0006950">
    <property type="term" value="P:response to stress"/>
    <property type="evidence" value="ECO:0007669"/>
    <property type="project" value="TreeGrafter"/>
</dbReference>
<accession>A0A250JB49</accession>
<organism evidence="2 3">
    <name type="scientific">Cystobacter fuscus</name>
    <dbReference type="NCBI Taxonomy" id="43"/>
    <lineage>
        <taxon>Bacteria</taxon>
        <taxon>Pseudomonadati</taxon>
        <taxon>Myxococcota</taxon>
        <taxon>Myxococcia</taxon>
        <taxon>Myxococcales</taxon>
        <taxon>Cystobacterineae</taxon>
        <taxon>Archangiaceae</taxon>
        <taxon>Cystobacter</taxon>
    </lineage>
</organism>
<dbReference type="Proteomes" id="UP000217257">
    <property type="component" value="Chromosome"/>
</dbReference>
<dbReference type="Gene3D" id="1.10.10.10">
    <property type="entry name" value="Winged helix-like DNA-binding domain superfamily/Winged helix DNA-binding domain"/>
    <property type="match status" value="1"/>
</dbReference>
<dbReference type="KEGG" id="cfus:CYFUS_006158"/>
<dbReference type="InterPro" id="IPR000835">
    <property type="entry name" value="HTH_MarR-typ"/>
</dbReference>
<dbReference type="PANTHER" id="PTHR33164:SF99">
    <property type="entry name" value="MARR FAMILY REGULATORY PROTEIN"/>
    <property type="match status" value="1"/>
</dbReference>
<dbReference type="InterPro" id="IPR036388">
    <property type="entry name" value="WH-like_DNA-bd_sf"/>
</dbReference>
<evidence type="ECO:0000313" key="3">
    <source>
        <dbReference type="Proteomes" id="UP000217257"/>
    </source>
</evidence>
<sequence>MLHNLGCECKSLPMPRRQEAAPVQPESLDLGHLALFVGMRVNDLVLEEIHAAGFTGLRHAHGFVFQHLLGGARSISELAALLEVTQQAASKTIAELEKLGYVEETRSEDARVRRVRLSSRGQAAVDKSRAARAGLEERLRREHGSRAVEEARKLLASALDSLGGTEAVRARKVRSPR</sequence>